<name>A0A9D2M0J5_9FIRM</name>
<reference evidence="5" key="2">
    <citation type="submission" date="2021-04" db="EMBL/GenBank/DDBJ databases">
        <authorList>
            <person name="Gilroy R."/>
        </authorList>
    </citation>
    <scope>NUCLEOTIDE SEQUENCE</scope>
    <source>
        <strain evidence="5">ChiBcec8-14828</strain>
    </source>
</reference>
<dbReference type="GO" id="GO:0003723">
    <property type="term" value="F:RNA binding"/>
    <property type="evidence" value="ECO:0007669"/>
    <property type="project" value="UniProtKB-UniRule"/>
</dbReference>
<dbReference type="InterPro" id="IPR054170">
    <property type="entry name" value="RlmL_1st"/>
</dbReference>
<evidence type="ECO:0000256" key="3">
    <source>
        <dbReference type="PROSITE-ProRule" id="PRU00529"/>
    </source>
</evidence>
<dbReference type="Pfam" id="PF22020">
    <property type="entry name" value="RlmL_1st"/>
    <property type="match status" value="1"/>
</dbReference>
<gene>
    <name evidence="5" type="ORF">H9943_00965</name>
</gene>
<dbReference type="InterPro" id="IPR029063">
    <property type="entry name" value="SAM-dependent_MTases_sf"/>
</dbReference>
<dbReference type="CDD" id="cd11715">
    <property type="entry name" value="THUMP_AdoMetMT"/>
    <property type="match status" value="1"/>
</dbReference>
<dbReference type="Pfam" id="PF01170">
    <property type="entry name" value="UPF0020"/>
    <property type="match status" value="1"/>
</dbReference>
<keyword evidence="2" id="KW-0808">Transferase</keyword>
<dbReference type="Gene3D" id="3.30.2130.30">
    <property type="match status" value="1"/>
</dbReference>
<proteinExistence type="predicted"/>
<accession>A0A9D2M0J5</accession>
<keyword evidence="1 5" id="KW-0489">Methyltransferase</keyword>
<dbReference type="EMBL" id="DWYA01000009">
    <property type="protein sequence ID" value="HJB38947.1"/>
    <property type="molecule type" value="Genomic_DNA"/>
</dbReference>
<dbReference type="SMART" id="SM00981">
    <property type="entry name" value="THUMP"/>
    <property type="match status" value="1"/>
</dbReference>
<comment type="caution">
    <text evidence="5">The sequence shown here is derived from an EMBL/GenBank/DDBJ whole genome shotgun (WGS) entry which is preliminary data.</text>
</comment>
<evidence type="ECO:0000313" key="6">
    <source>
        <dbReference type="Proteomes" id="UP000824209"/>
    </source>
</evidence>
<dbReference type="GO" id="GO:0008990">
    <property type="term" value="F:rRNA (guanine-N2-)-methyltransferase activity"/>
    <property type="evidence" value="ECO:0007669"/>
    <property type="project" value="TreeGrafter"/>
</dbReference>
<dbReference type="SUPFAM" id="SSF53335">
    <property type="entry name" value="S-adenosyl-L-methionine-dependent methyltransferases"/>
    <property type="match status" value="1"/>
</dbReference>
<reference evidence="5" key="1">
    <citation type="journal article" date="2021" name="PeerJ">
        <title>Extensive microbial diversity within the chicken gut microbiome revealed by metagenomics and culture.</title>
        <authorList>
            <person name="Gilroy R."/>
            <person name="Ravi A."/>
            <person name="Getino M."/>
            <person name="Pursley I."/>
            <person name="Horton D.L."/>
            <person name="Alikhan N.F."/>
            <person name="Baker D."/>
            <person name="Gharbi K."/>
            <person name="Hall N."/>
            <person name="Watson M."/>
            <person name="Adriaenssens E.M."/>
            <person name="Foster-Nyarko E."/>
            <person name="Jarju S."/>
            <person name="Secka A."/>
            <person name="Antonio M."/>
            <person name="Oren A."/>
            <person name="Chaudhuri R.R."/>
            <person name="La Ragione R."/>
            <person name="Hildebrand F."/>
            <person name="Pallen M.J."/>
        </authorList>
    </citation>
    <scope>NUCLEOTIDE SEQUENCE</scope>
    <source>
        <strain evidence="5">ChiBcec8-14828</strain>
    </source>
</reference>
<keyword evidence="3" id="KW-0694">RNA-binding</keyword>
<dbReference type="InterPro" id="IPR000241">
    <property type="entry name" value="RlmKL-like_Mtase"/>
</dbReference>
<dbReference type="AlphaFoldDB" id="A0A9D2M0J5"/>
<dbReference type="Pfam" id="PF02926">
    <property type="entry name" value="THUMP"/>
    <property type="match status" value="1"/>
</dbReference>
<dbReference type="InterPro" id="IPR002052">
    <property type="entry name" value="DNA_methylase_N6_adenine_CS"/>
</dbReference>
<evidence type="ECO:0000256" key="1">
    <source>
        <dbReference type="ARBA" id="ARBA00022603"/>
    </source>
</evidence>
<dbReference type="PROSITE" id="PS01261">
    <property type="entry name" value="UPF0020"/>
    <property type="match status" value="1"/>
</dbReference>
<evidence type="ECO:0000259" key="4">
    <source>
        <dbReference type="PROSITE" id="PS51165"/>
    </source>
</evidence>
<dbReference type="InterPro" id="IPR004114">
    <property type="entry name" value="THUMP_dom"/>
</dbReference>
<evidence type="ECO:0000313" key="5">
    <source>
        <dbReference type="EMBL" id="HJB38947.1"/>
    </source>
</evidence>
<dbReference type="Gene3D" id="3.40.50.150">
    <property type="entry name" value="Vaccinia Virus protein VP39"/>
    <property type="match status" value="1"/>
</dbReference>
<dbReference type="PROSITE" id="PS00092">
    <property type="entry name" value="N6_MTASE"/>
    <property type="match status" value="1"/>
</dbReference>
<dbReference type="PANTHER" id="PTHR47313">
    <property type="entry name" value="RIBOSOMAL RNA LARGE SUBUNIT METHYLTRANSFERASE K/L"/>
    <property type="match status" value="1"/>
</dbReference>
<protein>
    <submittedName>
        <fullName evidence="5">Class I SAM-dependent RNA methyltransferase</fullName>
    </submittedName>
</protein>
<feature type="domain" description="THUMP" evidence="4">
    <location>
        <begin position="71"/>
        <end position="181"/>
    </location>
</feature>
<sequence length="396" mass="43887">MPLHGRRKRWQLQSGALHVFNRKGAFVLEYTFVAPCYFGVESAAAFDFKRIGAKDVSVTDGRITFCGDEEILAAANLESRCAERILILLKSTKAVTFDELFDAVYDIAWEELIPPDGAFPVKGSSLSSQLSSVPACQSIVKKAIVERLKKGHRVQTLPETGAVHQVRVSLRKDTAEIFLDTSGAGLHKRGYRRTSTLAPIKETLAAAMIDLGRIYHDTRARDPFCGSGTLLIEAALKAANVAPGLRRRFAAENYDFIPKKAWENQRARAIEAINREAEFEGIGYDIDPQAVEIANANAKKAGVARLCRFETADVRSFSPEPGTLVFTNPPYGERLGDLSQAAALEKVLGQRLTQFPVRGAYIVTADAEFETNFGKKAKRRRKLYNGMIPCQVYMYF</sequence>
<evidence type="ECO:0000256" key="2">
    <source>
        <dbReference type="ARBA" id="ARBA00022679"/>
    </source>
</evidence>
<organism evidence="5 6">
    <name type="scientific">Candidatus Ruthenibacterium avium</name>
    <dbReference type="NCBI Taxonomy" id="2838751"/>
    <lineage>
        <taxon>Bacteria</taxon>
        <taxon>Bacillati</taxon>
        <taxon>Bacillota</taxon>
        <taxon>Clostridia</taxon>
        <taxon>Eubacteriales</taxon>
        <taxon>Oscillospiraceae</taxon>
        <taxon>Ruthenibacterium</taxon>
    </lineage>
</organism>
<dbReference type="InterPro" id="IPR053943">
    <property type="entry name" value="RlmKL-like_Mtase_CS"/>
</dbReference>
<dbReference type="Proteomes" id="UP000824209">
    <property type="component" value="Unassembled WGS sequence"/>
</dbReference>
<dbReference type="GO" id="GO:0070043">
    <property type="term" value="F:rRNA (guanine-N7-)-methyltransferase activity"/>
    <property type="evidence" value="ECO:0007669"/>
    <property type="project" value="TreeGrafter"/>
</dbReference>
<dbReference type="PROSITE" id="PS51165">
    <property type="entry name" value="THUMP"/>
    <property type="match status" value="1"/>
</dbReference>
<dbReference type="PANTHER" id="PTHR47313:SF1">
    <property type="entry name" value="RIBOSOMAL RNA LARGE SUBUNIT METHYLTRANSFERASE K_L"/>
    <property type="match status" value="1"/>
</dbReference>